<evidence type="ECO:0000313" key="3">
    <source>
        <dbReference type="Proteomes" id="UP000823883"/>
    </source>
</evidence>
<reference evidence="2" key="1">
    <citation type="journal article" date="2021" name="PeerJ">
        <title>Extensive microbial diversity within the chicken gut microbiome revealed by metagenomics and culture.</title>
        <authorList>
            <person name="Gilroy R."/>
            <person name="Ravi A."/>
            <person name="Getino M."/>
            <person name="Pursley I."/>
            <person name="Horton D.L."/>
            <person name="Alikhan N.F."/>
            <person name="Baker D."/>
            <person name="Gharbi K."/>
            <person name="Hall N."/>
            <person name="Watson M."/>
            <person name="Adriaenssens E.M."/>
            <person name="Foster-Nyarko E."/>
            <person name="Jarju S."/>
            <person name="Secka A."/>
            <person name="Antonio M."/>
            <person name="Oren A."/>
            <person name="Chaudhuri R.R."/>
            <person name="La Ragione R."/>
            <person name="Hildebrand F."/>
            <person name="Pallen M.J."/>
        </authorList>
    </citation>
    <scope>NUCLEOTIDE SEQUENCE</scope>
    <source>
        <strain evidence="2">CHK183-5548</strain>
    </source>
</reference>
<proteinExistence type="predicted"/>
<sequence length="350" mass="41294">MEPTIKIYVVCHKKSYVPKNPYLYPIQVGASIAGMRLPDMLHDDVGDNISEKNKSYCELTAQYWAWKNDDADYYGFFHYRRYFAFDPDLDRDDGWGNIAYDRISPEAIKEIKLIPSVMKKIVTQYDMITVKGRRYPRIVEGGKPLDVYHEYGVASFQHRKDLDITLDVLKEKYPEFADAAEEYMKSNVAHECNMFIMRKEIFHKYCEWLFDILFETEKRLDMTWYSVEEYRVMGYLAERLCGIYYTYLSKKKSIKCFELPKTLFHDTSPNEQLKPVFENGVPIVLSANDKFAPYLDVMIQSIVSNASPTRQYDIIVLFNDISEKNRNLIAWGARDKTNISIRFIRVCEYF</sequence>
<dbReference type="EMBL" id="DWWL01000074">
    <property type="protein sequence ID" value="HJC48622.1"/>
    <property type="molecule type" value="Genomic_DNA"/>
</dbReference>
<protein>
    <submittedName>
        <fullName evidence="2">DUF4422 domain-containing protein</fullName>
    </submittedName>
</protein>
<feature type="non-terminal residue" evidence="2">
    <location>
        <position position="350"/>
    </location>
</feature>
<reference evidence="2" key="2">
    <citation type="submission" date="2021-04" db="EMBL/GenBank/DDBJ databases">
        <authorList>
            <person name="Gilroy R."/>
        </authorList>
    </citation>
    <scope>NUCLEOTIDE SEQUENCE</scope>
    <source>
        <strain evidence="2">CHK183-5548</strain>
    </source>
</reference>
<feature type="domain" description="DUF4422" evidence="1">
    <location>
        <begin position="6"/>
        <end position="246"/>
    </location>
</feature>
<evidence type="ECO:0000313" key="2">
    <source>
        <dbReference type="EMBL" id="HJC48622.1"/>
    </source>
</evidence>
<dbReference type="Gene3D" id="3.90.550.10">
    <property type="entry name" value="Spore Coat Polysaccharide Biosynthesis Protein SpsA, Chain A"/>
    <property type="match status" value="1"/>
</dbReference>
<dbReference type="Proteomes" id="UP000823883">
    <property type="component" value="Unassembled WGS sequence"/>
</dbReference>
<dbReference type="AlphaFoldDB" id="A0A9D2PET0"/>
<dbReference type="InterPro" id="IPR025536">
    <property type="entry name" value="DUF4422"/>
</dbReference>
<evidence type="ECO:0000259" key="1">
    <source>
        <dbReference type="Pfam" id="PF14393"/>
    </source>
</evidence>
<accession>A0A9D2PET0</accession>
<dbReference type="Pfam" id="PF14393">
    <property type="entry name" value="DUF4422"/>
    <property type="match status" value="1"/>
</dbReference>
<gene>
    <name evidence="2" type="ORF">IAA04_11270</name>
</gene>
<organism evidence="2 3">
    <name type="scientific">Candidatus Lachnoclostridium pullistercoris</name>
    <dbReference type="NCBI Taxonomy" id="2838632"/>
    <lineage>
        <taxon>Bacteria</taxon>
        <taxon>Bacillati</taxon>
        <taxon>Bacillota</taxon>
        <taxon>Clostridia</taxon>
        <taxon>Lachnospirales</taxon>
        <taxon>Lachnospiraceae</taxon>
    </lineage>
</organism>
<comment type="caution">
    <text evidence="2">The sequence shown here is derived from an EMBL/GenBank/DDBJ whole genome shotgun (WGS) entry which is preliminary data.</text>
</comment>
<name>A0A9D2PET0_9FIRM</name>
<dbReference type="InterPro" id="IPR029044">
    <property type="entry name" value="Nucleotide-diphossugar_trans"/>
</dbReference>